<dbReference type="GO" id="GO:0061909">
    <property type="term" value="P:autophagosome-lysosome fusion"/>
    <property type="evidence" value="ECO:0007669"/>
    <property type="project" value="TreeGrafter"/>
</dbReference>
<dbReference type="Proteomes" id="UP000318571">
    <property type="component" value="Chromosome 4"/>
</dbReference>
<dbReference type="Pfam" id="PF23071">
    <property type="entry name" value="DUF7044"/>
    <property type="match status" value="1"/>
</dbReference>
<dbReference type="InterPro" id="IPR055470">
    <property type="entry name" value="DUF7042"/>
</dbReference>
<evidence type="ECO:0000256" key="1">
    <source>
        <dbReference type="SAM" id="MobiDB-lite"/>
    </source>
</evidence>
<accession>A0A553NND5</accession>
<evidence type="ECO:0000313" key="5">
    <source>
        <dbReference type="Proteomes" id="UP000318571"/>
    </source>
</evidence>
<evidence type="ECO:0000313" key="4">
    <source>
        <dbReference type="EMBL" id="TRY66958.1"/>
    </source>
</evidence>
<dbReference type="OMA" id="RTFKMTQ"/>
<gene>
    <name evidence="4" type="ORF">TCAL_09920</name>
</gene>
<feature type="region of interest" description="Disordered" evidence="1">
    <location>
        <begin position="1"/>
        <end position="22"/>
    </location>
</feature>
<keyword evidence="5" id="KW-1185">Reference proteome</keyword>
<comment type="caution">
    <text evidence="4">The sequence shown here is derived from an EMBL/GenBank/DDBJ whole genome shotgun (WGS) entry which is preliminary data.</text>
</comment>
<feature type="compositionally biased region" description="Basic and acidic residues" evidence="1">
    <location>
        <begin position="12"/>
        <end position="22"/>
    </location>
</feature>
<protein>
    <submittedName>
        <fullName evidence="4">Uncharacterized protein</fullName>
    </submittedName>
</protein>
<sequence>GDIPSSQSSQRETFDVLHHGHSDPPECEFPEVWIGTWFHLGFPHPLNITRNEITSKGTCFRRQGSHFLVRERLDNNFHAEEEQVRFCLKCMLIIEKHQNALQYKESYCEPWNPMFAETTFAVSTLCSSIMADSALFYMFRMGPNLKPTACPFDGTHTFSYSTRGGKDICGRPSSHLEQCTDPTRLVFQFQACPDVLGSESADHELSCLATWSEGSSRFLVGQWRSRRRHSSSREMNNYHCFRHERRFENQEVVVKMAQSFKSSCMGLWSVEEGARTYEMTPDSTP</sequence>
<name>A0A553NND5_TIGCA</name>
<feature type="compositionally biased region" description="Polar residues" evidence="1">
    <location>
        <begin position="1"/>
        <end position="11"/>
    </location>
</feature>
<proteinExistence type="predicted"/>
<dbReference type="InterPro" id="IPR055472">
    <property type="entry name" value="DUF7044"/>
</dbReference>
<organism evidence="4 5">
    <name type="scientific">Tigriopus californicus</name>
    <name type="common">Marine copepod</name>
    <dbReference type="NCBI Taxonomy" id="6832"/>
    <lineage>
        <taxon>Eukaryota</taxon>
        <taxon>Metazoa</taxon>
        <taxon>Ecdysozoa</taxon>
        <taxon>Arthropoda</taxon>
        <taxon>Crustacea</taxon>
        <taxon>Multicrustacea</taxon>
        <taxon>Hexanauplia</taxon>
        <taxon>Copepoda</taxon>
        <taxon>Harpacticoida</taxon>
        <taxon>Harpacticidae</taxon>
        <taxon>Tigriopus</taxon>
    </lineage>
</organism>
<dbReference type="AlphaFoldDB" id="A0A553NND5"/>
<evidence type="ECO:0000259" key="2">
    <source>
        <dbReference type="Pfam" id="PF23069"/>
    </source>
</evidence>
<dbReference type="PANTHER" id="PTHR22255">
    <property type="entry name" value="LP06548P"/>
    <property type="match status" value="1"/>
</dbReference>
<dbReference type="Pfam" id="PF23069">
    <property type="entry name" value="DUF7042"/>
    <property type="match status" value="1"/>
</dbReference>
<feature type="non-terminal residue" evidence="4">
    <location>
        <position position="1"/>
    </location>
</feature>
<dbReference type="PANTHER" id="PTHR22255:SF9">
    <property type="entry name" value="LP06548P"/>
    <property type="match status" value="1"/>
</dbReference>
<reference evidence="4 5" key="1">
    <citation type="journal article" date="2018" name="Nat. Ecol. Evol.">
        <title>Genomic signatures of mitonuclear coevolution across populations of Tigriopus californicus.</title>
        <authorList>
            <person name="Barreto F.S."/>
            <person name="Watson E.T."/>
            <person name="Lima T.G."/>
            <person name="Willett C.S."/>
            <person name="Edmands S."/>
            <person name="Li W."/>
            <person name="Burton R.S."/>
        </authorList>
    </citation>
    <scope>NUCLEOTIDE SEQUENCE [LARGE SCALE GENOMIC DNA]</scope>
    <source>
        <strain evidence="4 5">San Diego</strain>
    </source>
</reference>
<dbReference type="STRING" id="6832.A0A553NND5"/>
<feature type="domain" description="DUF7042" evidence="2">
    <location>
        <begin position="146"/>
        <end position="281"/>
    </location>
</feature>
<dbReference type="EMBL" id="VCGU01000011">
    <property type="protein sequence ID" value="TRY66958.1"/>
    <property type="molecule type" value="Genomic_DNA"/>
</dbReference>
<feature type="domain" description="DUF7044" evidence="3">
    <location>
        <begin position="26"/>
        <end position="112"/>
    </location>
</feature>
<evidence type="ECO:0000259" key="3">
    <source>
        <dbReference type="Pfam" id="PF23071"/>
    </source>
</evidence>